<dbReference type="EMBL" id="JABCRI010000010">
    <property type="protein sequence ID" value="KAF8398675.1"/>
    <property type="molecule type" value="Genomic_DNA"/>
</dbReference>
<evidence type="ECO:0000313" key="1">
    <source>
        <dbReference type="EMBL" id="KAF8398675.1"/>
    </source>
</evidence>
<organism evidence="1 2">
    <name type="scientific">Tetracentron sinense</name>
    <name type="common">Spur-leaf</name>
    <dbReference type="NCBI Taxonomy" id="13715"/>
    <lineage>
        <taxon>Eukaryota</taxon>
        <taxon>Viridiplantae</taxon>
        <taxon>Streptophyta</taxon>
        <taxon>Embryophyta</taxon>
        <taxon>Tracheophyta</taxon>
        <taxon>Spermatophyta</taxon>
        <taxon>Magnoliopsida</taxon>
        <taxon>Trochodendrales</taxon>
        <taxon>Trochodendraceae</taxon>
        <taxon>Tetracentron</taxon>
    </lineage>
</organism>
<gene>
    <name evidence="1" type="ORF">HHK36_014530</name>
</gene>
<dbReference type="PANTHER" id="PTHR47150">
    <property type="entry name" value="OS12G0169200 PROTEIN"/>
    <property type="match status" value="1"/>
</dbReference>
<dbReference type="Proteomes" id="UP000655225">
    <property type="component" value="Unassembled WGS sequence"/>
</dbReference>
<reference evidence="1 2" key="1">
    <citation type="submission" date="2020-04" db="EMBL/GenBank/DDBJ databases">
        <title>Plant Genome Project.</title>
        <authorList>
            <person name="Zhang R.-G."/>
        </authorList>
    </citation>
    <scope>NUCLEOTIDE SEQUENCE [LARGE SCALE GENOMIC DNA]</scope>
    <source>
        <strain evidence="1">YNK0</strain>
        <tissue evidence="1">Leaf</tissue>
    </source>
</reference>
<accession>A0A834Z1I2</accession>
<sequence>MQRSLFLRIQYAVEAHDPYFVQKTDALGTLGLSSLQKITAAMRMLAYGIAADYVDKLLAIGKNRGFHEMLGSIDCMHWKWKNCPTAWKGMYSGHVREPMIILEAVVSYDLWIWHAFFGLPRSHNDINVLERSSVFTDLADGCIAAVNYSVNGNDYAMGYYLADGIYPQWSTFVKTISSPQGNKQKYFAAAQESARKDVERAFGVLQARFAIVRGPARFWKCETLKDIMKACIIMHNMIIEDEQDIGVEDFNYDTIDESPHAPVSHEHTPELMEFIRGIRRIKDRGTHSQLQSDLVEHLWQQHNQS</sequence>
<keyword evidence="2" id="KW-1185">Reference proteome</keyword>
<evidence type="ECO:0000313" key="2">
    <source>
        <dbReference type="Proteomes" id="UP000655225"/>
    </source>
</evidence>
<comment type="caution">
    <text evidence="1">The sequence shown here is derived from an EMBL/GenBank/DDBJ whole genome shotgun (WGS) entry which is preliminary data.</text>
</comment>
<evidence type="ECO:0008006" key="3">
    <source>
        <dbReference type="Google" id="ProtNLM"/>
    </source>
</evidence>
<dbReference type="PANTHER" id="PTHR47150:SF7">
    <property type="entry name" value="NUCLEASE"/>
    <property type="match status" value="1"/>
</dbReference>
<protein>
    <recommendedName>
        <fullName evidence="3">Nuclease HARBI1</fullName>
    </recommendedName>
</protein>
<dbReference type="Pfam" id="PF04827">
    <property type="entry name" value="Plant_tran"/>
    <property type="match status" value="1"/>
</dbReference>
<dbReference type="AlphaFoldDB" id="A0A834Z1I2"/>
<dbReference type="OrthoDB" id="1926684at2759"/>
<name>A0A834Z1I2_TETSI</name>
<dbReference type="OMA" id="GHEHNEV"/>
<proteinExistence type="predicted"/>
<dbReference type="InterPro" id="IPR006912">
    <property type="entry name" value="Harbinger_derived_prot"/>
</dbReference>